<dbReference type="OrthoDB" id="9789936at2"/>
<feature type="region of interest" description="Disordered" evidence="5">
    <location>
        <begin position="1049"/>
        <end position="1071"/>
    </location>
</feature>
<dbReference type="InterPro" id="IPR007202">
    <property type="entry name" value="4Fe-4S_dom"/>
</dbReference>
<dbReference type="Proteomes" id="UP000184076">
    <property type="component" value="Unassembled WGS sequence"/>
</dbReference>
<keyword evidence="3" id="KW-0408">Iron</keyword>
<feature type="domain" description="4Fe-4S" evidence="6">
    <location>
        <begin position="730"/>
        <end position="790"/>
    </location>
</feature>
<evidence type="ECO:0000313" key="8">
    <source>
        <dbReference type="Proteomes" id="UP000184076"/>
    </source>
</evidence>
<organism evidence="7 8">
    <name type="scientific">Desulfacinum infernum DSM 9756</name>
    <dbReference type="NCBI Taxonomy" id="1121391"/>
    <lineage>
        <taxon>Bacteria</taxon>
        <taxon>Pseudomonadati</taxon>
        <taxon>Thermodesulfobacteriota</taxon>
        <taxon>Syntrophobacteria</taxon>
        <taxon>Syntrophobacterales</taxon>
        <taxon>Syntrophobacteraceae</taxon>
        <taxon>Desulfacinum</taxon>
    </lineage>
</organism>
<name>A0A1M4SL24_9BACT</name>
<feature type="region of interest" description="Disordered" evidence="5">
    <location>
        <begin position="1087"/>
        <end position="1106"/>
    </location>
</feature>
<evidence type="ECO:0000259" key="6">
    <source>
        <dbReference type="PROSITE" id="PS51656"/>
    </source>
</evidence>
<gene>
    <name evidence="7" type="ORF">SAMN02745206_00126</name>
</gene>
<proteinExistence type="predicted"/>
<dbReference type="STRING" id="1121391.SAMN02745206_00126"/>
<keyword evidence="2" id="KW-0479">Metal-binding</keyword>
<reference evidence="8" key="1">
    <citation type="submission" date="2016-11" db="EMBL/GenBank/DDBJ databases">
        <authorList>
            <person name="Varghese N."/>
            <person name="Submissions S."/>
        </authorList>
    </citation>
    <scope>NUCLEOTIDE SEQUENCE [LARGE SCALE GENOMIC DNA]</scope>
    <source>
        <strain evidence="8">DSM 9756</strain>
    </source>
</reference>
<evidence type="ECO:0000256" key="2">
    <source>
        <dbReference type="ARBA" id="ARBA00022723"/>
    </source>
</evidence>
<keyword evidence="8" id="KW-1185">Reference proteome</keyword>
<dbReference type="EMBL" id="FQVB01000003">
    <property type="protein sequence ID" value="SHE32885.1"/>
    <property type="molecule type" value="Genomic_DNA"/>
</dbReference>
<dbReference type="GO" id="GO:0051539">
    <property type="term" value="F:4 iron, 4 sulfur cluster binding"/>
    <property type="evidence" value="ECO:0007669"/>
    <property type="project" value="UniProtKB-KW"/>
</dbReference>
<dbReference type="Pfam" id="PF04060">
    <property type="entry name" value="FeS"/>
    <property type="match status" value="1"/>
</dbReference>
<protein>
    <submittedName>
        <fullName evidence="7">Putative Fe-S cluster</fullName>
    </submittedName>
</protein>
<evidence type="ECO:0000256" key="3">
    <source>
        <dbReference type="ARBA" id="ARBA00023004"/>
    </source>
</evidence>
<keyword evidence="1" id="KW-0004">4Fe-4S</keyword>
<evidence type="ECO:0000256" key="5">
    <source>
        <dbReference type="SAM" id="MobiDB-lite"/>
    </source>
</evidence>
<evidence type="ECO:0000313" key="7">
    <source>
        <dbReference type="EMBL" id="SHE32885.1"/>
    </source>
</evidence>
<keyword evidence="4" id="KW-0411">Iron-sulfur</keyword>
<evidence type="ECO:0000256" key="4">
    <source>
        <dbReference type="ARBA" id="ARBA00023014"/>
    </source>
</evidence>
<dbReference type="PROSITE" id="PS51656">
    <property type="entry name" value="4FE4S"/>
    <property type="match status" value="1"/>
</dbReference>
<dbReference type="GO" id="GO:0046872">
    <property type="term" value="F:metal ion binding"/>
    <property type="evidence" value="ECO:0007669"/>
    <property type="project" value="UniProtKB-KW"/>
</dbReference>
<dbReference type="RefSeq" id="WP_073035963.1">
    <property type="nucleotide sequence ID" value="NZ_FQVB01000003.1"/>
</dbReference>
<dbReference type="Gene3D" id="1.10.15.40">
    <property type="entry name" value="Electron transport complex subunit B, putative Fe-S cluster"/>
    <property type="match status" value="1"/>
</dbReference>
<sequence length="1646" mass="188713">MDRLNALKKTFDEVERRFPRAPRMALAEVAPRRESLQVRAPSFEDFLGEMVRNGQTALSRTAWDAAAILGRFFGLSHGGAAWTTRVEQSLRDLLQMDGVSSGDAAREPRKACLRLFRRLWFEGAPNGAGSDRRFPGMAHAARVGFFERVPLEVTPWVRWILQVEHYHRTDPERHEGRLDRYRYLRWERPDALLTEMEDVLVWTEQELFRGVPVTLEDKANLCARALENRLAPGLRFPEPIPALIYLLMRCHRFCLAEVVDPRDDERAHAVEASRELHCLTDLMLVIYRRCLNVDPLPDPAAVLEELMQAGFNLEHESFKDPYTACLVPPEETPQFDESVVRLFADPDSLTGDLEKDCEAAAASWLEVQRRVLAALLGEVRDMRSALEQPLPRKDLLRRCARFLVSWALSGHVRGEVPSVPRLAERVRGALPEELLRRLVRQRRGFEVPTRKEFQALVEKECSRQIDVLEKALSDGRLEGEGDFHVMVRLAALSGLPFPEEEAPEGFQWACRLEDVLKRLESAGKAPELLTKDFRFFLETPFPPGGTPFEMLEAVRCVVPREAILVALQKEGISEPEAAGAYDRVLGEFAGAFHKLAVASRRSPDSRFHPRLEDGDLTRILAVLAAPLGELKGPLEASALEAFQARANCFQRRDDGLLLLSDEEWEAAAVHGVVTTLGPDLPRMLETHKPEWIRSILEEQTEKWQTLPEVSLRNPLRRLILKWIGPGEDAEPDPEIVQDVMARLPGLDCGSCGEPRCRRFALGLIRGRYQPGGCVHLTARQRGDLQQKLEHFAAGAPGARLPRSVFQLMTDPDLWRRVSGRHPLKRAVENALDVKRQKARRLFFQKLETLWEALDRKPDIYRRPDEEAFYRALVDTVGFDATERITGEERRWLVQHGSRRLEAEWDRLELRRDWLKLSRLKVASRPRLEEADPATLAERAYERVFYLNQLDGEDRRRVLLRRLEAHEDGFSQWWNQDLVSMNHPNYLIDNWEEFSKVVKNAYWHQEDFPAPLRLGREIFQGWSEGDEAEAFTEDWIRFLVGAEAKSALGDGTQEAREAASRPQEGGARKILKNPGDLRRELEVLAAGIEREREDRGSPGAKRPAARTRPLRDALWEAFQRAGYRFHPDFSVPAEDLEPSERDLSRLSLPEAVRASVEAVARKWEQEAQVAAWLEDVLIRSPTQSPPLSALEAWIRRELRTGSMPREVEERIRGWFAAHPHWKVDLLTEWIGRLAAMARWEELVAAFAGVVVQGLQAPSLRRFAESHPNWFEKIREAVRQRGDFDRERLLHYLFVLAKMEGNLDVITGLLREIRETSDVIEAAWLQFTKDRLAEGSPPALPRTVPPRIPLLAGKVKDLEALHRSLTGGVSRSEKRTVADAVRELLLFMRFHIVQLSESQEDPREAFQAFLDAGYSLEGLDTEALREAFGREWQRRAAHRQNRIWILTMAVARRCAALSTELQEADRAFAKVRQSLLKEDGTGEMDSVCRRRGIALGRVKEQVYRELSELLERERLESFRKRIRQIVHQLDRKRLEIVKSWVCGEVNRFSVFHILRQRQKEGSPPTAEDFRRFILEQWTVRVEELRSGGKEGARERLLELDESFQALLGVSPLSVEEEARAEAEAALKSWWAEREGQVRRTVGRAFLNG</sequence>
<accession>A0A1M4SL24</accession>
<evidence type="ECO:0000256" key="1">
    <source>
        <dbReference type="ARBA" id="ARBA00022485"/>
    </source>
</evidence>